<evidence type="ECO:0000256" key="5">
    <source>
        <dbReference type="ARBA" id="ARBA00022691"/>
    </source>
</evidence>
<evidence type="ECO:0000313" key="11">
    <source>
        <dbReference type="Proteomes" id="UP000051155"/>
    </source>
</evidence>
<proteinExistence type="inferred from homology"/>
<feature type="binding site" evidence="9">
    <location>
        <position position="44"/>
    </location>
    <ligand>
        <name>S-adenosyl-L-methionine</name>
        <dbReference type="ChEBI" id="CHEBI:59789"/>
    </ligand>
</feature>
<dbReference type="HAMAP" id="MF_01057">
    <property type="entry name" value="tRNA_methyltr_TrmB"/>
    <property type="match status" value="1"/>
</dbReference>
<dbReference type="GO" id="GO:0043527">
    <property type="term" value="C:tRNA methyltransferase complex"/>
    <property type="evidence" value="ECO:0007669"/>
    <property type="project" value="TreeGrafter"/>
</dbReference>
<feature type="binding site" evidence="9">
    <location>
        <position position="154"/>
    </location>
    <ligand>
        <name>substrate</name>
    </ligand>
</feature>
<name>A0A0R1Q6T7_9LACO</name>
<comment type="catalytic activity">
    <reaction evidence="1 9">
        <text>guanosine(46) in tRNA + S-adenosyl-L-methionine = N(7)-methylguanosine(46) in tRNA + S-adenosyl-L-homocysteine</text>
        <dbReference type="Rhea" id="RHEA:42708"/>
        <dbReference type="Rhea" id="RHEA-COMP:10188"/>
        <dbReference type="Rhea" id="RHEA-COMP:10189"/>
        <dbReference type="ChEBI" id="CHEBI:57856"/>
        <dbReference type="ChEBI" id="CHEBI:59789"/>
        <dbReference type="ChEBI" id="CHEBI:74269"/>
        <dbReference type="ChEBI" id="CHEBI:74480"/>
        <dbReference type="EC" id="2.1.1.33"/>
    </reaction>
</comment>
<evidence type="ECO:0000256" key="6">
    <source>
        <dbReference type="ARBA" id="ARBA00022694"/>
    </source>
</evidence>
<feature type="binding site" evidence="9">
    <location>
        <position position="118"/>
    </location>
    <ligand>
        <name>S-adenosyl-L-methionine</name>
        <dbReference type="ChEBI" id="CHEBI:59789"/>
    </ligand>
</feature>
<dbReference type="Gene3D" id="3.40.50.150">
    <property type="entry name" value="Vaccinia Virus protein VP39"/>
    <property type="match status" value="1"/>
</dbReference>
<evidence type="ECO:0000256" key="8">
    <source>
        <dbReference type="ARBA" id="ARBA00060767"/>
    </source>
</evidence>
<keyword evidence="4 9" id="KW-0808">Transferase</keyword>
<feature type="binding site" evidence="9">
    <location>
        <position position="69"/>
    </location>
    <ligand>
        <name>S-adenosyl-L-methionine</name>
        <dbReference type="ChEBI" id="CHEBI:59789"/>
    </ligand>
</feature>
<dbReference type="CDD" id="cd02440">
    <property type="entry name" value="AdoMet_MTases"/>
    <property type="match status" value="1"/>
</dbReference>
<evidence type="ECO:0000256" key="7">
    <source>
        <dbReference type="ARBA" id="ARBA00060552"/>
    </source>
</evidence>
<keyword evidence="6 9" id="KW-0819">tRNA processing</keyword>
<feature type="binding site" evidence="9">
    <location>
        <begin position="192"/>
        <end position="195"/>
    </location>
    <ligand>
        <name>substrate</name>
    </ligand>
</feature>
<gene>
    <name evidence="9" type="primary">trmB</name>
    <name evidence="10" type="ORF">FD20_GL001312</name>
</gene>
<dbReference type="EC" id="2.1.1.33" evidence="9"/>
<comment type="caution">
    <text evidence="10">The sequence shown here is derived from an EMBL/GenBank/DDBJ whole genome shotgun (WGS) entry which is preliminary data.</text>
</comment>
<dbReference type="SUPFAM" id="SSF53335">
    <property type="entry name" value="S-adenosyl-L-methionine-dependent methyltransferases"/>
    <property type="match status" value="1"/>
</dbReference>
<protein>
    <recommendedName>
        <fullName evidence="9">tRNA (guanine-N(7)-)-methyltransferase</fullName>
        <ecNumber evidence="9">2.1.1.33</ecNumber>
    </recommendedName>
    <alternativeName>
        <fullName evidence="9">tRNA (guanine(46)-N(7))-methyltransferase</fullName>
    </alternativeName>
    <alternativeName>
        <fullName evidence="9">tRNA(m7G46)-methyltransferase</fullName>
    </alternativeName>
</protein>
<comment type="caution">
    <text evidence="9">Lacks conserved residue(s) required for the propagation of feature annotation.</text>
</comment>
<evidence type="ECO:0000256" key="1">
    <source>
        <dbReference type="ARBA" id="ARBA00000142"/>
    </source>
</evidence>
<comment type="function">
    <text evidence="2 9">Catalyzes the formation of N(7)-methylguanine at position 46 (m7G46) in tRNA.</text>
</comment>
<dbReference type="OrthoDB" id="9802090at2"/>
<dbReference type="RefSeq" id="WP_057735925.1">
    <property type="nucleotide sequence ID" value="NZ_AZEG01000003.1"/>
</dbReference>
<dbReference type="PATRIC" id="fig|1423812.3.peg.1398"/>
<evidence type="ECO:0000313" key="10">
    <source>
        <dbReference type="EMBL" id="KRL38596.1"/>
    </source>
</evidence>
<keyword evidence="5 9" id="KW-0949">S-adenosyl-L-methionine</keyword>
<keyword evidence="11" id="KW-1185">Reference proteome</keyword>
<feature type="binding site" evidence="9">
    <location>
        <position position="96"/>
    </location>
    <ligand>
        <name>S-adenosyl-L-methionine</name>
        <dbReference type="ChEBI" id="CHEBI:59789"/>
    </ligand>
</feature>
<dbReference type="InterPro" id="IPR003358">
    <property type="entry name" value="tRNA_(Gua-N-7)_MeTrfase_Trmb"/>
</dbReference>
<dbReference type="Pfam" id="PF02390">
    <property type="entry name" value="Methyltransf_4"/>
    <property type="match status" value="1"/>
</dbReference>
<dbReference type="EMBL" id="AZEG01000003">
    <property type="protein sequence ID" value="KRL38596.1"/>
    <property type="molecule type" value="Genomic_DNA"/>
</dbReference>
<dbReference type="STRING" id="1423812.FD20_GL001312"/>
<feature type="binding site" evidence="9">
    <location>
        <position position="122"/>
    </location>
    <ligand>
        <name>substrate</name>
    </ligand>
</feature>
<dbReference type="PANTHER" id="PTHR23417:SF14">
    <property type="entry name" value="PENTACOTRIPEPTIDE-REPEAT REGION OF PRORP DOMAIN-CONTAINING PROTEIN"/>
    <property type="match status" value="1"/>
</dbReference>
<dbReference type="FunFam" id="3.40.50.150:FF:000035">
    <property type="entry name" value="tRNA (guanine-N(7)-)-methyltransferase"/>
    <property type="match status" value="1"/>
</dbReference>
<dbReference type="Proteomes" id="UP000051155">
    <property type="component" value="Unassembled WGS sequence"/>
</dbReference>
<dbReference type="NCBIfam" id="TIGR00091">
    <property type="entry name" value="tRNA (guanosine(46)-N7)-methyltransferase TrmB"/>
    <property type="match status" value="1"/>
</dbReference>
<sequence>MRLRNKPWAKPLIEANPQFITTDPKKYRSAWQERFKKKAPLFVEIGTGKGQFIIEMAQEYPERNFIGIELQTSVAAVVLKKQLELKLNNLQLICANGSGVSEYFENGEVTGIYLNFSDPWPKKKQAKRRLTYPTFLEQYKMVLEEKGHLEFKTDNRGLFEYSLMSMNNFGMVFDKVSLDLHQSEEAEQNIMTEYEEKFSQRGQVIYKLEAHF</sequence>
<dbReference type="InterPro" id="IPR055361">
    <property type="entry name" value="tRNA_methyltr_TrmB_bact"/>
</dbReference>
<organism evidence="10 11">
    <name type="scientific">Liquorilactobacillus uvarum DSM 19971</name>
    <dbReference type="NCBI Taxonomy" id="1423812"/>
    <lineage>
        <taxon>Bacteria</taxon>
        <taxon>Bacillati</taxon>
        <taxon>Bacillota</taxon>
        <taxon>Bacilli</taxon>
        <taxon>Lactobacillales</taxon>
        <taxon>Lactobacillaceae</taxon>
        <taxon>Liquorilactobacillus</taxon>
    </lineage>
</organism>
<keyword evidence="3 9" id="KW-0489">Methyltransferase</keyword>
<comment type="pathway">
    <text evidence="7 9">tRNA modification; N(7)-methylguanine-tRNA biosynthesis.</text>
</comment>
<comment type="similarity">
    <text evidence="8 9">Belongs to the class I-like SAM-binding methyltransferase superfamily. TrmB family.</text>
</comment>
<reference evidence="10 11" key="1">
    <citation type="journal article" date="2015" name="Genome Announc.">
        <title>Expanding the biotechnology potential of lactobacilli through comparative genomics of 213 strains and associated genera.</title>
        <authorList>
            <person name="Sun Z."/>
            <person name="Harris H.M."/>
            <person name="McCann A."/>
            <person name="Guo C."/>
            <person name="Argimon S."/>
            <person name="Zhang W."/>
            <person name="Yang X."/>
            <person name="Jeffery I.B."/>
            <person name="Cooney J.C."/>
            <person name="Kagawa T.F."/>
            <person name="Liu W."/>
            <person name="Song Y."/>
            <person name="Salvetti E."/>
            <person name="Wrobel A."/>
            <person name="Rasinkangas P."/>
            <person name="Parkhill J."/>
            <person name="Rea M.C."/>
            <person name="O'Sullivan O."/>
            <person name="Ritari J."/>
            <person name="Douillard F.P."/>
            <person name="Paul Ross R."/>
            <person name="Yang R."/>
            <person name="Briner A.E."/>
            <person name="Felis G.E."/>
            <person name="de Vos W.M."/>
            <person name="Barrangou R."/>
            <person name="Klaenhammer T.R."/>
            <person name="Caufield P.W."/>
            <person name="Cui Y."/>
            <person name="Zhang H."/>
            <person name="O'Toole P.W."/>
        </authorList>
    </citation>
    <scope>NUCLEOTIDE SEQUENCE [LARGE SCALE GENOMIC DNA]</scope>
    <source>
        <strain evidence="10 11">DSM 19971</strain>
    </source>
</reference>
<evidence type="ECO:0000256" key="3">
    <source>
        <dbReference type="ARBA" id="ARBA00022603"/>
    </source>
</evidence>
<dbReference type="InterPro" id="IPR029063">
    <property type="entry name" value="SAM-dependent_MTases_sf"/>
</dbReference>
<dbReference type="AlphaFoldDB" id="A0A0R1Q6T7"/>
<evidence type="ECO:0000256" key="9">
    <source>
        <dbReference type="HAMAP-Rule" id="MF_01057"/>
    </source>
</evidence>
<dbReference type="UniPathway" id="UPA00989"/>
<dbReference type="PANTHER" id="PTHR23417">
    <property type="entry name" value="3-DEOXY-D-MANNO-OCTULOSONIC-ACID TRANSFERASE/TRNA GUANINE-N 7 - -METHYLTRANSFERASE"/>
    <property type="match status" value="1"/>
</dbReference>
<accession>A0A0R1Q6T7</accession>
<dbReference type="NCBIfam" id="NF001080">
    <property type="entry name" value="PRK00121.2-2"/>
    <property type="match status" value="1"/>
</dbReference>
<dbReference type="PROSITE" id="PS51625">
    <property type="entry name" value="SAM_MT_TRMB"/>
    <property type="match status" value="1"/>
</dbReference>
<evidence type="ECO:0000256" key="2">
    <source>
        <dbReference type="ARBA" id="ARBA00003015"/>
    </source>
</evidence>
<dbReference type="GO" id="GO:0008176">
    <property type="term" value="F:tRNA (guanine(46)-N7)-methyltransferase activity"/>
    <property type="evidence" value="ECO:0007669"/>
    <property type="project" value="UniProtKB-UniRule"/>
</dbReference>
<evidence type="ECO:0000256" key="4">
    <source>
        <dbReference type="ARBA" id="ARBA00022679"/>
    </source>
</evidence>